<dbReference type="HOGENOM" id="CLU_164851_4_1_3"/>
<dbReference type="Proteomes" id="UP000010480">
    <property type="component" value="Chromosome"/>
</dbReference>
<gene>
    <name evidence="8" type="ordered locus">Cyan10605_0493</name>
</gene>
<organism evidence="8 9">
    <name type="scientific">Cyanobacterium aponinum (strain PCC 10605)</name>
    <dbReference type="NCBI Taxonomy" id="755178"/>
    <lineage>
        <taxon>Bacteria</taxon>
        <taxon>Bacillati</taxon>
        <taxon>Cyanobacteriota</taxon>
        <taxon>Cyanophyceae</taxon>
        <taxon>Oscillatoriophycideae</taxon>
        <taxon>Chroococcales</taxon>
        <taxon>Geminocystaceae</taxon>
        <taxon>Cyanobacterium</taxon>
    </lineage>
</organism>
<dbReference type="Pfam" id="PF07927">
    <property type="entry name" value="HicA_toxin"/>
    <property type="match status" value="1"/>
</dbReference>
<evidence type="ECO:0000256" key="3">
    <source>
        <dbReference type="ARBA" id="ARBA00022722"/>
    </source>
</evidence>
<keyword evidence="9" id="KW-1185">Reference proteome</keyword>
<dbReference type="GO" id="GO:0004519">
    <property type="term" value="F:endonuclease activity"/>
    <property type="evidence" value="ECO:0007669"/>
    <property type="project" value="UniProtKB-KW"/>
</dbReference>
<keyword evidence="6" id="KW-0694">RNA-binding</keyword>
<name>K9Z217_CYAAP</name>
<keyword evidence="2" id="KW-1277">Toxin-antitoxin system</keyword>
<keyword evidence="5" id="KW-0378">Hydrolase</keyword>
<dbReference type="SUPFAM" id="SSF54786">
    <property type="entry name" value="YcfA/nrd intein domain"/>
    <property type="match status" value="1"/>
</dbReference>
<dbReference type="AlphaFoldDB" id="K9Z217"/>
<evidence type="ECO:0000256" key="2">
    <source>
        <dbReference type="ARBA" id="ARBA00022649"/>
    </source>
</evidence>
<comment type="similarity">
    <text evidence="1">Belongs to the HicA mRNA interferase family.</text>
</comment>
<dbReference type="EMBL" id="CP003947">
    <property type="protein sequence ID" value="AFZ52635.1"/>
    <property type="molecule type" value="Genomic_DNA"/>
</dbReference>
<dbReference type="Gene3D" id="3.30.920.30">
    <property type="entry name" value="Hypothetical protein"/>
    <property type="match status" value="1"/>
</dbReference>
<dbReference type="KEGG" id="can:Cyan10605_0493"/>
<keyword evidence="4" id="KW-0255">Endonuclease</keyword>
<sequence>MAYGCRSIFLSIVDAIALTVSGKKLSTIVQKYDWVLKRVKGSHHIFDKEGLETTLSIPIHSNKDPKIGTLKAILKQANLTEDDLF</sequence>
<evidence type="ECO:0000256" key="5">
    <source>
        <dbReference type="ARBA" id="ARBA00022801"/>
    </source>
</evidence>
<dbReference type="eggNOG" id="COG1724">
    <property type="taxonomic scope" value="Bacteria"/>
</dbReference>
<protein>
    <submittedName>
        <fullName evidence="8">YcfA family protein</fullName>
    </submittedName>
</protein>
<proteinExistence type="inferred from homology"/>
<accession>K9Z217</accession>
<dbReference type="InterPro" id="IPR038570">
    <property type="entry name" value="HicA_sf"/>
</dbReference>
<keyword evidence="7" id="KW-0346">Stress response</keyword>
<evidence type="ECO:0000256" key="6">
    <source>
        <dbReference type="ARBA" id="ARBA00022884"/>
    </source>
</evidence>
<dbReference type="GO" id="GO:0003729">
    <property type="term" value="F:mRNA binding"/>
    <property type="evidence" value="ECO:0007669"/>
    <property type="project" value="InterPro"/>
</dbReference>
<evidence type="ECO:0000256" key="1">
    <source>
        <dbReference type="ARBA" id="ARBA00006620"/>
    </source>
</evidence>
<dbReference type="RefSeq" id="WP_015218366.1">
    <property type="nucleotide sequence ID" value="NC_019776.1"/>
</dbReference>
<dbReference type="InterPro" id="IPR012933">
    <property type="entry name" value="HicA_mRNA_interferase"/>
</dbReference>
<keyword evidence="3" id="KW-0540">Nuclease</keyword>
<dbReference type="GO" id="GO:0016787">
    <property type="term" value="F:hydrolase activity"/>
    <property type="evidence" value="ECO:0007669"/>
    <property type="project" value="UniProtKB-KW"/>
</dbReference>
<evidence type="ECO:0000256" key="7">
    <source>
        <dbReference type="ARBA" id="ARBA00023016"/>
    </source>
</evidence>
<evidence type="ECO:0000256" key="4">
    <source>
        <dbReference type="ARBA" id="ARBA00022759"/>
    </source>
</evidence>
<evidence type="ECO:0000313" key="8">
    <source>
        <dbReference type="EMBL" id="AFZ52635.1"/>
    </source>
</evidence>
<reference evidence="9" key="1">
    <citation type="journal article" date="2013" name="Proc. Natl. Acad. Sci. U.S.A.">
        <title>Improving the coverage of the cyanobacterial phylum using diversity-driven genome sequencing.</title>
        <authorList>
            <person name="Shih P.M."/>
            <person name="Wu D."/>
            <person name="Latifi A."/>
            <person name="Axen S.D."/>
            <person name="Fewer D.P."/>
            <person name="Talla E."/>
            <person name="Calteau A."/>
            <person name="Cai F."/>
            <person name="Tandeau de Marsac N."/>
            <person name="Rippka R."/>
            <person name="Herdman M."/>
            <person name="Sivonen K."/>
            <person name="Coursin T."/>
            <person name="Laurent T."/>
            <person name="Goodwin L."/>
            <person name="Nolan M."/>
            <person name="Davenport K.W."/>
            <person name="Han C.S."/>
            <person name="Rubin E.M."/>
            <person name="Eisen J.A."/>
            <person name="Woyke T."/>
            <person name="Gugger M."/>
            <person name="Kerfeld C.A."/>
        </authorList>
    </citation>
    <scope>NUCLEOTIDE SEQUENCE [LARGE SCALE GENOMIC DNA]</scope>
    <source>
        <strain evidence="9">PCC 10605</strain>
    </source>
</reference>
<evidence type="ECO:0000313" key="9">
    <source>
        <dbReference type="Proteomes" id="UP000010480"/>
    </source>
</evidence>